<dbReference type="GO" id="GO:1901135">
    <property type="term" value="P:carbohydrate derivative metabolic process"/>
    <property type="evidence" value="ECO:0007669"/>
    <property type="project" value="InterPro"/>
</dbReference>
<dbReference type="Proteomes" id="UP000001732">
    <property type="component" value="Chromosome"/>
</dbReference>
<name>B5Y678_COPPD</name>
<dbReference type="InterPro" id="IPR001347">
    <property type="entry name" value="SIS_dom"/>
</dbReference>
<dbReference type="PANTHER" id="PTHR30390:SF7">
    <property type="entry name" value="PHOSPHOHEPTOSE ISOMERASE"/>
    <property type="match status" value="1"/>
</dbReference>
<dbReference type="InterPro" id="IPR046348">
    <property type="entry name" value="SIS_dom_sf"/>
</dbReference>
<dbReference type="EMBL" id="CP001145">
    <property type="protein sequence ID" value="ACI17279.1"/>
    <property type="molecule type" value="Genomic_DNA"/>
</dbReference>
<sequence length="236" mass="25985">MKYFQVIKDLIPLLEREEEHMKQAGHLMAQSIMNGGIIQAFGSGHSYAASIEIAGRAGGLLPAKAVMEETFGRYETIEGVGTKFIESWDLREKDCVVIISNSGRNPFIIEMASFVKSKNVPLIAVTALEVSKNSTSRHSSGKRLFELADVVLDNHSIPGDAAVEIEGLYTKVGGTSSIAADLLLNQTVVFAIEEMLANNFEPPVLMSANIDGGPEFNDKLKEKYRDLYGYRIWINK</sequence>
<dbReference type="NCBIfam" id="NF002805">
    <property type="entry name" value="PRK02947.1"/>
    <property type="match status" value="1"/>
</dbReference>
<gene>
    <name evidence="2" type="ordered locus">COPRO5265_1500</name>
</gene>
<dbReference type="PANTHER" id="PTHR30390">
    <property type="entry name" value="SEDOHEPTULOSE 7-PHOSPHATE ISOMERASE / DNAA INITIATOR-ASSOCIATING FACTOR FOR REPLICATION INITIATION"/>
    <property type="match status" value="1"/>
</dbReference>
<dbReference type="RefSeq" id="WP_012543931.1">
    <property type="nucleotide sequence ID" value="NC_011295.1"/>
</dbReference>
<accession>B5Y678</accession>
<reference evidence="3" key="1">
    <citation type="submission" date="2008-08" db="EMBL/GenBank/DDBJ databases">
        <title>The complete genome sequence of Coprothermobacter proteolyticus strain ATCC 5245 / DSM 5265 / BT.</title>
        <authorList>
            <person name="Dodson R.J."/>
            <person name="Durkin A.S."/>
            <person name="Wu M."/>
            <person name="Eisen J."/>
            <person name="Sutton G."/>
        </authorList>
    </citation>
    <scope>NUCLEOTIDE SEQUENCE [LARGE SCALE GENOMIC DNA]</scope>
    <source>
        <strain evidence="3">ATCC 35245 / DSM 5265 / OCM 4 / BT</strain>
    </source>
</reference>
<keyword evidence="3" id="KW-1185">Reference proteome</keyword>
<dbReference type="KEGG" id="cpo:COPRO5265_1500"/>
<evidence type="ECO:0000313" key="2">
    <source>
        <dbReference type="EMBL" id="ACI17279.1"/>
    </source>
</evidence>
<dbReference type="Gene3D" id="3.40.50.10490">
    <property type="entry name" value="Glucose-6-phosphate isomerase like protein, domain 1"/>
    <property type="match status" value="1"/>
</dbReference>
<dbReference type="InterPro" id="IPR035472">
    <property type="entry name" value="RpiR-like_SIS"/>
</dbReference>
<feature type="domain" description="SIS" evidence="1">
    <location>
        <begin position="28"/>
        <end position="202"/>
    </location>
</feature>
<dbReference type="STRING" id="309798.COPRO5265_1500"/>
<dbReference type="GO" id="GO:0097367">
    <property type="term" value="F:carbohydrate derivative binding"/>
    <property type="evidence" value="ECO:0007669"/>
    <property type="project" value="InterPro"/>
</dbReference>
<dbReference type="HOGENOM" id="CLU_089975_1_0_9"/>
<dbReference type="eggNOG" id="COG4821">
    <property type="taxonomic scope" value="Bacteria"/>
</dbReference>
<dbReference type="OrthoDB" id="9805185at2"/>
<protein>
    <recommendedName>
        <fullName evidence="1">SIS domain-containing protein</fullName>
    </recommendedName>
</protein>
<evidence type="ECO:0000313" key="3">
    <source>
        <dbReference type="Proteomes" id="UP000001732"/>
    </source>
</evidence>
<organism evidence="2 3">
    <name type="scientific">Coprothermobacter proteolyticus (strain ATCC 35245 / DSM 5265 / OCM 4 / BT)</name>
    <dbReference type="NCBI Taxonomy" id="309798"/>
    <lineage>
        <taxon>Bacteria</taxon>
        <taxon>Pseudomonadati</taxon>
        <taxon>Coprothermobacterota</taxon>
        <taxon>Coprothermobacteria</taxon>
        <taxon>Coprothermobacterales</taxon>
        <taxon>Coprothermobacteraceae</taxon>
        <taxon>Coprothermobacter</taxon>
    </lineage>
</organism>
<dbReference type="AlphaFoldDB" id="B5Y678"/>
<dbReference type="CDD" id="cd05013">
    <property type="entry name" value="SIS_RpiR"/>
    <property type="match status" value="1"/>
</dbReference>
<evidence type="ECO:0000259" key="1">
    <source>
        <dbReference type="PROSITE" id="PS51464"/>
    </source>
</evidence>
<dbReference type="SUPFAM" id="SSF53697">
    <property type="entry name" value="SIS domain"/>
    <property type="match status" value="1"/>
</dbReference>
<dbReference type="PROSITE" id="PS51464">
    <property type="entry name" value="SIS"/>
    <property type="match status" value="1"/>
</dbReference>
<proteinExistence type="predicted"/>
<dbReference type="Pfam" id="PF13580">
    <property type="entry name" value="SIS_2"/>
    <property type="match status" value="1"/>
</dbReference>
<dbReference type="InterPro" id="IPR050099">
    <property type="entry name" value="SIS_GmhA/DiaA_subfam"/>
</dbReference>
<reference evidence="2 3" key="2">
    <citation type="journal article" date="2014" name="Genome Announc.">
        <title>Complete Genome Sequence of Coprothermobacter proteolyticus DSM 5265.</title>
        <authorList>
            <person name="Alexiev A."/>
            <person name="Coil D.A."/>
            <person name="Badger J.H."/>
            <person name="Enticknap J."/>
            <person name="Ward N."/>
            <person name="Robb F.T."/>
            <person name="Eisen J.A."/>
        </authorList>
    </citation>
    <scope>NUCLEOTIDE SEQUENCE [LARGE SCALE GENOMIC DNA]</scope>
    <source>
        <strain evidence="3">ATCC 35245 / DSM 5265 / OCM 4 / BT</strain>
    </source>
</reference>